<protein>
    <submittedName>
        <fullName evidence="1">Uncharacterized protein</fullName>
    </submittedName>
</protein>
<sequence length="68" mass="7569">FAGLSFYFAGFGAKFVGKIRTRATEKGLRGNKFEIRGITVLFRGIRCKVRGKKDHPPRELQAPSNLAS</sequence>
<dbReference type="Proteomes" id="UP000199159">
    <property type="component" value="Unassembled WGS sequence"/>
</dbReference>
<feature type="non-terminal residue" evidence="1">
    <location>
        <position position="1"/>
    </location>
</feature>
<keyword evidence="2" id="KW-1185">Reference proteome</keyword>
<accession>A0A1H0WLN4</accession>
<evidence type="ECO:0000313" key="1">
    <source>
        <dbReference type="EMBL" id="SDP91455.1"/>
    </source>
</evidence>
<gene>
    <name evidence="1" type="ORF">SAMN05216565_11233</name>
</gene>
<name>A0A1H0WLN4_9BACI</name>
<dbReference type="AlphaFoldDB" id="A0A1H0WLN4"/>
<evidence type="ECO:0000313" key="2">
    <source>
        <dbReference type="Proteomes" id="UP000199159"/>
    </source>
</evidence>
<reference evidence="2" key="1">
    <citation type="submission" date="2016-10" db="EMBL/GenBank/DDBJ databases">
        <authorList>
            <person name="Varghese N."/>
            <person name="Submissions S."/>
        </authorList>
    </citation>
    <scope>NUCLEOTIDE SEQUENCE [LARGE SCALE GENOMIC DNA]</scope>
    <source>
        <strain evidence="2">IBRC-M10078</strain>
    </source>
</reference>
<dbReference type="EMBL" id="FNJU01000012">
    <property type="protein sequence ID" value="SDP91455.1"/>
    <property type="molecule type" value="Genomic_DNA"/>
</dbReference>
<proteinExistence type="predicted"/>
<organism evidence="1 2">
    <name type="scientific">Litchfieldia salsa</name>
    <dbReference type="NCBI Taxonomy" id="930152"/>
    <lineage>
        <taxon>Bacteria</taxon>
        <taxon>Bacillati</taxon>
        <taxon>Bacillota</taxon>
        <taxon>Bacilli</taxon>
        <taxon>Bacillales</taxon>
        <taxon>Bacillaceae</taxon>
        <taxon>Litchfieldia</taxon>
    </lineage>
</organism>